<sequence>MALHEFTRKELDTILRNAVGKTLGESDVNNVFARTIKSPKITGIAGDVVEQSILGYPPDTDKNPDLMVDGIGTELKTTGIRRPRENSRSKNSVDLIYEAKEPMSITAVTPESITDEEFETSSFWRKLEHLLLVYYHYDSLETVPAAEYAKFFIKGYHFHEFSDEEKETLKNDWLIVRNFIQHLKDTYKDPTTEYSRISSELRKDLMLIDTAPKWPNRPRFRLKRTTVSTLVQKHFGAKLEKLDDTYSTFKELEEELHKLTQKYKNKTVGELMTQFNIPPTKRGLAPNSISEQIIVRMFGGTAKKLSNIEFFSKVGIIPKSIVQTTEGLRTEDTKFCEIDFKEWCDESIEFENSFVYNYFHEKQFLFIIFEEPTSKAPLMSNKFLGFKRLSINDSIIESKIKPVWEQVRYLINNDKLKETPVLDKNNKPTINKKSNTIRKSVNFPKSKDSAFFLKGTGGDASKKNHSINGINIYYYNLWLRGDVTVSMLNNIDFI</sequence>
<keyword evidence="7" id="KW-1185">Reference proteome</keyword>
<evidence type="ECO:0000256" key="1">
    <source>
        <dbReference type="ARBA" id="ARBA00022722"/>
    </source>
</evidence>
<proteinExistence type="predicted"/>
<dbReference type="InterPro" id="IPR011337">
    <property type="entry name" value="DNA_rep_MutH/RE_typeII_Sau3AI"/>
</dbReference>
<dbReference type="Gene3D" id="3.40.600.10">
    <property type="entry name" value="DNA mismatch repair MutH/Restriction endonuclease, type II"/>
    <property type="match status" value="2"/>
</dbReference>
<dbReference type="CDD" id="cd22355">
    <property type="entry name" value="Sau3AI_C"/>
    <property type="match status" value="1"/>
</dbReference>
<keyword evidence="1" id="KW-0540">Nuclease</keyword>
<dbReference type="OrthoDB" id="3188707at2"/>
<dbReference type="AlphaFoldDB" id="U5L4Z6"/>
<keyword evidence="2 6" id="KW-0255">Endonuclease</keyword>
<organism evidence="6 7">
    <name type="scientific">Bacillus infantis NRRL B-14911</name>
    <dbReference type="NCBI Taxonomy" id="1367477"/>
    <lineage>
        <taxon>Bacteria</taxon>
        <taxon>Bacillati</taxon>
        <taxon>Bacillota</taxon>
        <taxon>Bacilli</taxon>
        <taxon>Bacillales</taxon>
        <taxon>Bacillaceae</taxon>
        <taxon>Bacillus</taxon>
    </lineage>
</organism>
<evidence type="ECO:0000313" key="6">
    <source>
        <dbReference type="EMBL" id="AGX02759.1"/>
    </source>
</evidence>
<keyword evidence="4" id="KW-0175">Coiled coil</keyword>
<evidence type="ECO:0000256" key="4">
    <source>
        <dbReference type="SAM" id="Coils"/>
    </source>
</evidence>
<dbReference type="Pfam" id="PF02976">
    <property type="entry name" value="MutH"/>
    <property type="match status" value="1"/>
</dbReference>
<dbReference type="Proteomes" id="UP000017805">
    <property type="component" value="Chromosome"/>
</dbReference>
<dbReference type="HOGENOM" id="CLU_514675_0_0_9"/>
<reference evidence="6 7" key="1">
    <citation type="submission" date="2013-07" db="EMBL/GenBank/DDBJ databases">
        <title>Complete genome sequence of Bacillus infantis NRRL B-14911 that has potential to induce cardiac disease by antigenic mimicry.</title>
        <authorList>
            <person name="Massilamany C."/>
            <person name="Smith T.P.L."/>
            <person name="Loy J.D."/>
            <person name="Barletta R."/>
            <person name="Reddy J."/>
        </authorList>
    </citation>
    <scope>NUCLEOTIDE SEQUENCE [LARGE SCALE GENOMIC DNA]</scope>
    <source>
        <strain evidence="6 7">NRRL B-14911</strain>
    </source>
</reference>
<protein>
    <submittedName>
        <fullName evidence="6">Restriction endonuclease</fullName>
    </submittedName>
</protein>
<dbReference type="KEGG" id="bif:N288_04000"/>
<dbReference type="RefSeq" id="WP_009792076.1">
    <property type="nucleotide sequence ID" value="NC_022524.1"/>
</dbReference>
<evidence type="ECO:0000256" key="3">
    <source>
        <dbReference type="ARBA" id="ARBA00022801"/>
    </source>
</evidence>
<dbReference type="STRING" id="1367477.N288_04000"/>
<dbReference type="REBASE" id="70504">
    <property type="entry name" value="Bin14911ORF4000P"/>
</dbReference>
<dbReference type="SUPFAM" id="SSF52980">
    <property type="entry name" value="Restriction endonuclease-like"/>
    <property type="match status" value="2"/>
</dbReference>
<dbReference type="SMART" id="SM00927">
    <property type="entry name" value="MutH"/>
    <property type="match status" value="1"/>
</dbReference>
<dbReference type="GO" id="GO:0003677">
    <property type="term" value="F:DNA binding"/>
    <property type="evidence" value="ECO:0007669"/>
    <property type="project" value="InterPro"/>
</dbReference>
<dbReference type="GO" id="GO:0016787">
    <property type="term" value="F:hydrolase activity"/>
    <property type="evidence" value="ECO:0007669"/>
    <property type="project" value="UniProtKB-KW"/>
</dbReference>
<dbReference type="EMBL" id="CP006643">
    <property type="protein sequence ID" value="AGX02759.1"/>
    <property type="molecule type" value="Genomic_DNA"/>
</dbReference>
<dbReference type="InterPro" id="IPR037057">
    <property type="entry name" value="DNA_rep_MutH/T2_RE_sf"/>
</dbReference>
<keyword evidence="3" id="KW-0378">Hydrolase</keyword>
<dbReference type="PATRIC" id="fig|1367477.3.peg.740"/>
<evidence type="ECO:0000313" key="7">
    <source>
        <dbReference type="Proteomes" id="UP000017805"/>
    </source>
</evidence>
<gene>
    <name evidence="6" type="ORF">N288_04000</name>
</gene>
<feature type="domain" description="DNA mismatch repair MutH/Type II restriction enzyme Sau3AI" evidence="5">
    <location>
        <begin position="56"/>
        <end position="172"/>
    </location>
</feature>
<evidence type="ECO:0000259" key="5">
    <source>
        <dbReference type="SMART" id="SM00927"/>
    </source>
</evidence>
<evidence type="ECO:0000256" key="2">
    <source>
        <dbReference type="ARBA" id="ARBA00022759"/>
    </source>
</evidence>
<accession>U5L4Z6</accession>
<name>U5L4Z6_9BACI</name>
<dbReference type="InterPro" id="IPR011335">
    <property type="entry name" value="Restrct_endonuc-II-like"/>
</dbReference>
<dbReference type="GO" id="GO:0004519">
    <property type="term" value="F:endonuclease activity"/>
    <property type="evidence" value="ECO:0007669"/>
    <property type="project" value="UniProtKB-KW"/>
</dbReference>
<feature type="coiled-coil region" evidence="4">
    <location>
        <begin position="242"/>
        <end position="269"/>
    </location>
</feature>